<dbReference type="PANTHER" id="PTHR43542:SF1">
    <property type="entry name" value="METHYLTRANSFERASE"/>
    <property type="match status" value="1"/>
</dbReference>
<keyword evidence="2 3" id="KW-0808">Transferase</keyword>
<dbReference type="CDD" id="cd02440">
    <property type="entry name" value="AdoMet_MTases"/>
    <property type="match status" value="1"/>
</dbReference>
<protein>
    <submittedName>
        <fullName evidence="3">16S rRNA (Guanine(966)-N(2))-methyltransferase RsmD</fullName>
        <ecNumber evidence="3">2.1.1.171</ecNumber>
    </submittedName>
</protein>
<dbReference type="AlphaFoldDB" id="A0A9D2RPM1"/>
<dbReference type="PANTHER" id="PTHR43542">
    <property type="entry name" value="METHYLTRANSFERASE"/>
    <property type="match status" value="1"/>
</dbReference>
<reference evidence="3" key="1">
    <citation type="journal article" date="2021" name="PeerJ">
        <title>Extensive microbial diversity within the chicken gut microbiome revealed by metagenomics and culture.</title>
        <authorList>
            <person name="Gilroy R."/>
            <person name="Ravi A."/>
            <person name="Getino M."/>
            <person name="Pursley I."/>
            <person name="Horton D.L."/>
            <person name="Alikhan N.F."/>
            <person name="Baker D."/>
            <person name="Gharbi K."/>
            <person name="Hall N."/>
            <person name="Watson M."/>
            <person name="Adriaenssens E.M."/>
            <person name="Foster-Nyarko E."/>
            <person name="Jarju S."/>
            <person name="Secka A."/>
            <person name="Antonio M."/>
            <person name="Oren A."/>
            <person name="Chaudhuri R.R."/>
            <person name="La Ragione R."/>
            <person name="Hildebrand F."/>
            <person name="Pallen M.J."/>
        </authorList>
    </citation>
    <scope>NUCLEOTIDE SEQUENCE</scope>
    <source>
        <strain evidence="3">ChiHjej13B12-24818</strain>
    </source>
</reference>
<dbReference type="Pfam" id="PF03602">
    <property type="entry name" value="Cons_hypoth95"/>
    <property type="match status" value="1"/>
</dbReference>
<keyword evidence="1 3" id="KW-0489">Methyltransferase</keyword>
<evidence type="ECO:0000313" key="4">
    <source>
        <dbReference type="Proteomes" id="UP000823823"/>
    </source>
</evidence>
<dbReference type="EC" id="2.1.1.171" evidence="3"/>
<organism evidence="3 4">
    <name type="scientific">Candidatus Brachybacterium merdavium</name>
    <dbReference type="NCBI Taxonomy" id="2838513"/>
    <lineage>
        <taxon>Bacteria</taxon>
        <taxon>Bacillati</taxon>
        <taxon>Actinomycetota</taxon>
        <taxon>Actinomycetes</taxon>
        <taxon>Micrococcales</taxon>
        <taxon>Dermabacteraceae</taxon>
        <taxon>Brachybacterium</taxon>
    </lineage>
</organism>
<name>A0A9D2RPM1_9MICO</name>
<gene>
    <name evidence="3" type="primary">rsmD</name>
    <name evidence="3" type="ORF">H9786_11060</name>
</gene>
<comment type="caution">
    <text evidence="3">The sequence shown here is derived from an EMBL/GenBank/DDBJ whole genome shotgun (WGS) entry which is preliminary data.</text>
</comment>
<dbReference type="EMBL" id="DWZH01000087">
    <property type="protein sequence ID" value="HJB11048.1"/>
    <property type="molecule type" value="Genomic_DNA"/>
</dbReference>
<evidence type="ECO:0000256" key="1">
    <source>
        <dbReference type="ARBA" id="ARBA00022603"/>
    </source>
</evidence>
<proteinExistence type="predicted"/>
<dbReference type="InterPro" id="IPR002052">
    <property type="entry name" value="DNA_methylase_N6_adenine_CS"/>
</dbReference>
<dbReference type="Proteomes" id="UP000823823">
    <property type="component" value="Unassembled WGS sequence"/>
</dbReference>
<dbReference type="GO" id="GO:0052913">
    <property type="term" value="F:16S rRNA (guanine(966)-N(2))-methyltransferase activity"/>
    <property type="evidence" value="ECO:0007669"/>
    <property type="project" value="UniProtKB-EC"/>
</dbReference>
<reference evidence="3" key="2">
    <citation type="submission" date="2021-04" db="EMBL/GenBank/DDBJ databases">
        <authorList>
            <person name="Gilroy R."/>
        </authorList>
    </citation>
    <scope>NUCLEOTIDE SEQUENCE</scope>
    <source>
        <strain evidence="3">ChiHjej13B12-24818</strain>
    </source>
</reference>
<dbReference type="InterPro" id="IPR004398">
    <property type="entry name" value="RNA_MeTrfase_RsmD"/>
</dbReference>
<evidence type="ECO:0000256" key="2">
    <source>
        <dbReference type="ARBA" id="ARBA00022679"/>
    </source>
</evidence>
<dbReference type="SUPFAM" id="SSF53335">
    <property type="entry name" value="S-adenosyl-L-methionine-dependent methyltransferases"/>
    <property type="match status" value="1"/>
</dbReference>
<dbReference type="PIRSF" id="PIRSF004553">
    <property type="entry name" value="CHP00095"/>
    <property type="match status" value="1"/>
</dbReference>
<dbReference type="GO" id="GO:0003676">
    <property type="term" value="F:nucleic acid binding"/>
    <property type="evidence" value="ECO:0007669"/>
    <property type="project" value="InterPro"/>
</dbReference>
<dbReference type="InterPro" id="IPR029063">
    <property type="entry name" value="SAM-dependent_MTases_sf"/>
</dbReference>
<sequence length="190" mass="20527">MPRIIAGALGGRFVPGPPGRGTRPTADRVREALFSRLDGWDTLQGARVLDLFAGTGVLSFESISRGAEDAVMVEMHAPTARALRATAKELGIADRCQVHAGKALHHVQQLLEEPPAQPFTLIFLDPPYGLAIDGLEELLVTLRPVLADDALAVIERSSRTRPLQWPDGWADDGTKKYGETVLQYGGPIVD</sequence>
<dbReference type="PROSITE" id="PS00092">
    <property type="entry name" value="N6_MTASE"/>
    <property type="match status" value="1"/>
</dbReference>
<dbReference type="Gene3D" id="3.40.50.150">
    <property type="entry name" value="Vaccinia Virus protein VP39"/>
    <property type="match status" value="1"/>
</dbReference>
<evidence type="ECO:0000313" key="3">
    <source>
        <dbReference type="EMBL" id="HJB11048.1"/>
    </source>
</evidence>
<dbReference type="NCBIfam" id="TIGR00095">
    <property type="entry name" value="16S rRNA (guanine(966)-N(2))-methyltransferase RsmD"/>
    <property type="match status" value="1"/>
</dbReference>
<accession>A0A9D2RPM1</accession>